<organism evidence="1 2">
    <name type="scientific">Falsiroseomonas tokyonensis</name>
    <dbReference type="NCBI Taxonomy" id="430521"/>
    <lineage>
        <taxon>Bacteria</taxon>
        <taxon>Pseudomonadati</taxon>
        <taxon>Pseudomonadota</taxon>
        <taxon>Alphaproteobacteria</taxon>
        <taxon>Acetobacterales</taxon>
        <taxon>Roseomonadaceae</taxon>
        <taxon>Falsiroseomonas</taxon>
    </lineage>
</organism>
<proteinExistence type="predicted"/>
<name>A0ABV7C3B6_9PROT</name>
<protein>
    <recommendedName>
        <fullName evidence="3">Four-helix bundle copper-binding protein</fullName>
    </recommendedName>
</protein>
<dbReference type="EMBL" id="JBHRSB010000022">
    <property type="protein sequence ID" value="MFC3004013.1"/>
    <property type="molecule type" value="Genomic_DNA"/>
</dbReference>
<dbReference type="RefSeq" id="WP_216840457.1">
    <property type="nucleotide sequence ID" value="NZ_JAFNJS010000022.1"/>
</dbReference>
<dbReference type="InterPro" id="IPR005560">
    <property type="entry name" value="Csp_YhjQ"/>
</dbReference>
<evidence type="ECO:0000313" key="2">
    <source>
        <dbReference type="Proteomes" id="UP001595420"/>
    </source>
</evidence>
<reference evidence="2" key="1">
    <citation type="journal article" date="2019" name="Int. J. Syst. Evol. Microbiol.">
        <title>The Global Catalogue of Microorganisms (GCM) 10K type strain sequencing project: providing services to taxonomists for standard genome sequencing and annotation.</title>
        <authorList>
            <consortium name="The Broad Institute Genomics Platform"/>
            <consortium name="The Broad Institute Genome Sequencing Center for Infectious Disease"/>
            <person name="Wu L."/>
            <person name="Ma J."/>
        </authorList>
    </citation>
    <scope>NUCLEOTIDE SEQUENCE [LARGE SCALE GENOMIC DNA]</scope>
    <source>
        <strain evidence="2">CGMCC 1.16855</strain>
    </source>
</reference>
<dbReference type="PANTHER" id="PTHR37310">
    <property type="entry name" value="CYTOPLASMIC PROTEIN-RELATED"/>
    <property type="match status" value="1"/>
</dbReference>
<dbReference type="PANTHER" id="PTHR37310:SF1">
    <property type="entry name" value="CYTOPLASMIC PROTEIN"/>
    <property type="match status" value="1"/>
</dbReference>
<accession>A0ABV7C3B6</accession>
<dbReference type="Proteomes" id="UP001595420">
    <property type="component" value="Unassembled WGS sequence"/>
</dbReference>
<sequence>MPLIRTMLDCAQACLIAADFITRMPSLRAKLCAACAAACEACAENCRRMAGELPEMQDCAEDCWRRADTCRGIVPAGSIGAVVS</sequence>
<dbReference type="Pfam" id="PF03860">
    <property type="entry name" value="Csp"/>
    <property type="match status" value="1"/>
</dbReference>
<evidence type="ECO:0000313" key="1">
    <source>
        <dbReference type="EMBL" id="MFC3004013.1"/>
    </source>
</evidence>
<keyword evidence="2" id="KW-1185">Reference proteome</keyword>
<gene>
    <name evidence="1" type="ORF">ACFOD3_29265</name>
</gene>
<comment type="caution">
    <text evidence="1">The sequence shown here is derived from an EMBL/GenBank/DDBJ whole genome shotgun (WGS) entry which is preliminary data.</text>
</comment>
<evidence type="ECO:0008006" key="3">
    <source>
        <dbReference type="Google" id="ProtNLM"/>
    </source>
</evidence>